<name>A0A9N9S880_9DIPT</name>
<feature type="compositionally biased region" description="Acidic residues" evidence="1">
    <location>
        <begin position="361"/>
        <end position="388"/>
    </location>
</feature>
<reference evidence="3" key="2">
    <citation type="submission" date="2022-10" db="EMBL/GenBank/DDBJ databases">
        <authorList>
            <consortium name="ENA_rothamsted_submissions"/>
            <consortium name="culmorum"/>
            <person name="King R."/>
        </authorList>
    </citation>
    <scope>NUCLEOTIDE SEQUENCE</scope>
</reference>
<protein>
    <recommendedName>
        <fullName evidence="2">PBSX phage terminase small subunit-like N-terminal domain-containing protein</fullName>
    </recommendedName>
</protein>
<organism evidence="3 4">
    <name type="scientific">Chironomus riparius</name>
    <dbReference type="NCBI Taxonomy" id="315576"/>
    <lineage>
        <taxon>Eukaryota</taxon>
        <taxon>Metazoa</taxon>
        <taxon>Ecdysozoa</taxon>
        <taxon>Arthropoda</taxon>
        <taxon>Hexapoda</taxon>
        <taxon>Insecta</taxon>
        <taxon>Pterygota</taxon>
        <taxon>Neoptera</taxon>
        <taxon>Endopterygota</taxon>
        <taxon>Diptera</taxon>
        <taxon>Nematocera</taxon>
        <taxon>Chironomoidea</taxon>
        <taxon>Chironomidae</taxon>
        <taxon>Chironominae</taxon>
        <taxon>Chironomus</taxon>
    </lineage>
</organism>
<reference evidence="3" key="1">
    <citation type="submission" date="2022-01" db="EMBL/GenBank/DDBJ databases">
        <authorList>
            <person name="King R."/>
        </authorList>
    </citation>
    <scope>NUCLEOTIDE SEQUENCE</scope>
</reference>
<feature type="region of interest" description="Disordered" evidence="1">
    <location>
        <begin position="229"/>
        <end position="255"/>
    </location>
</feature>
<dbReference type="EMBL" id="OU895880">
    <property type="protein sequence ID" value="CAG9811427.1"/>
    <property type="molecule type" value="Genomic_DNA"/>
</dbReference>
<keyword evidence="4" id="KW-1185">Reference proteome</keyword>
<accession>A0A9N9S880</accession>
<sequence>METEDIKDVKLIYHAIEPVRKINQATHKTVVVVGKEHFLMCKQLMQDNAADDDFAVLLNIPPHKVRYFKHKMQLFEDKIRARRRAAKLNKRRRRRRKTKPEANINRYVRKKEMSAEERFKYARELILENYSTSEISKVLRVSERSVTRFRKRLKEQKKKLQEEGKLEVDPEEEQEEYKFKFLSADVKAEKIAELYAKGMAATEIAEELKISDRSVRRWKIRLDEMKKNPEKYKKQMKKEKKEEQPRPEPKKQYLKSLDRDIIDRAKASFERGDTNKDMCALLDLPMNTIKKLTKMISNGTIDTLIDDTLELLAAKGRGKLVKPEDIPKKRIKVEPRVVKKELEIKKEVRKVNKKVVDDDDDFWNDDPWNDDDDDDDDDDEDDSSDDDNLPLSRLKRDSFDDSFSPEKVKEDRVVVHDVDDADPLDPLSCVIIEESPTKPKTISREVPRKPKTTLGKREICIAKCLREKEIRTMDIAMLMNISERSASRLIHKGKDLAEEDIDQEILDHVDNLIENREEMIGKRPAPAVQVVHEPKVQDDSKKKTAFRMLAMNVRPKDIAKILNVSESTVKRWKEKMETENTPGAHEIFSNLFAIKTEPLYGEEDDGIY</sequence>
<dbReference type="Proteomes" id="UP001153620">
    <property type="component" value="Chromosome 4"/>
</dbReference>
<evidence type="ECO:0000259" key="2">
    <source>
        <dbReference type="Pfam" id="PF10668"/>
    </source>
</evidence>
<evidence type="ECO:0000313" key="4">
    <source>
        <dbReference type="Proteomes" id="UP001153620"/>
    </source>
</evidence>
<feature type="region of interest" description="Disordered" evidence="1">
    <location>
        <begin position="361"/>
        <end position="403"/>
    </location>
</feature>
<evidence type="ECO:0000256" key="1">
    <source>
        <dbReference type="SAM" id="MobiDB-lite"/>
    </source>
</evidence>
<feature type="compositionally biased region" description="Basic and acidic residues" evidence="1">
    <location>
        <begin position="394"/>
        <end position="403"/>
    </location>
</feature>
<dbReference type="Gene3D" id="1.10.10.60">
    <property type="entry name" value="Homeodomain-like"/>
    <property type="match status" value="1"/>
</dbReference>
<gene>
    <name evidence="3" type="ORF">CHIRRI_LOCUS14236</name>
</gene>
<dbReference type="InterPro" id="IPR018925">
    <property type="entry name" value="XtmA-like_N"/>
</dbReference>
<dbReference type="AlphaFoldDB" id="A0A9N9S880"/>
<proteinExistence type="predicted"/>
<feature type="domain" description="PBSX phage terminase small subunit-like N-terminal" evidence="2">
    <location>
        <begin position="552"/>
        <end position="579"/>
    </location>
</feature>
<evidence type="ECO:0000313" key="3">
    <source>
        <dbReference type="EMBL" id="CAG9811427.1"/>
    </source>
</evidence>
<dbReference type="Pfam" id="PF10668">
    <property type="entry name" value="Phage_terminase"/>
    <property type="match status" value="1"/>
</dbReference>